<gene>
    <name evidence="2" type="ORF">ABS861_00720</name>
</gene>
<feature type="transmembrane region" description="Helical" evidence="1">
    <location>
        <begin position="62"/>
        <end position="84"/>
    </location>
</feature>
<dbReference type="EMBL" id="CP158587">
    <property type="protein sequence ID" value="XCA33975.1"/>
    <property type="molecule type" value="Genomic_DNA"/>
</dbReference>
<reference evidence="2" key="1">
    <citation type="submission" date="2024-06" db="EMBL/GenBank/DDBJ databases">
        <title>Genome assembly of the Oeneis chryxus ivallda.</title>
        <authorList>
            <person name="MacDonald Z."/>
            <person name="Shaffer H.B."/>
            <person name="Gillespie T."/>
            <person name="Marimuthu M.P.A."/>
            <person name="Nguyen O."/>
            <person name="Fairbairn C.W."/>
            <person name="Seligmann W.E."/>
            <person name="Escalona M."/>
            <person name="Miller C."/>
            <person name="Toffelmier E."/>
        </authorList>
    </citation>
    <scope>NUCLEOTIDE SEQUENCE</scope>
    <source>
        <strain evidence="2">CCGP_102_HBS-TG_Oc004</strain>
    </source>
</reference>
<accession>A0AAU7YMH3</accession>
<protein>
    <submittedName>
        <fullName evidence="2">Uncharacterized protein</fullName>
    </submittedName>
</protein>
<evidence type="ECO:0000313" key="2">
    <source>
        <dbReference type="EMBL" id="XCA33975.1"/>
    </source>
</evidence>
<name>A0AAU7YMH3_9RICK</name>
<keyword evidence="1" id="KW-0472">Membrane</keyword>
<evidence type="ECO:0000256" key="1">
    <source>
        <dbReference type="SAM" id="Phobius"/>
    </source>
</evidence>
<keyword evidence="1" id="KW-0812">Transmembrane</keyword>
<proteinExistence type="predicted"/>
<dbReference type="AlphaFoldDB" id="A0AAU7YMH3"/>
<feature type="transmembrane region" description="Helical" evidence="1">
    <location>
        <begin position="20"/>
        <end position="42"/>
    </location>
</feature>
<organism evidence="2">
    <name type="scientific">Wolbachia endosymbiont of Oeneis ivallda</name>
    <dbReference type="NCBI Taxonomy" id="3171168"/>
    <lineage>
        <taxon>Bacteria</taxon>
        <taxon>Pseudomonadati</taxon>
        <taxon>Pseudomonadota</taxon>
        <taxon>Alphaproteobacteria</taxon>
        <taxon>Rickettsiales</taxon>
        <taxon>Anaplasmataceae</taxon>
        <taxon>Wolbachieae</taxon>
        <taxon>Wolbachia</taxon>
    </lineage>
</organism>
<sequence length="124" mass="13858">MFDILKDSNGRFNKKNILPLVGATVAIILTALSAVVAIPRFFSHPSLSSPLGWKDPSYSEFLAIHIPATIVTFSILGLCIYLPIDSIRKNKQIENLKATSEPHSWIYNDILEKQTQTINYRSGL</sequence>
<keyword evidence="1" id="KW-1133">Transmembrane helix</keyword>